<proteinExistence type="predicted"/>
<evidence type="ECO:0000313" key="2">
    <source>
        <dbReference type="EMBL" id="MBK0401071.1"/>
    </source>
</evidence>
<keyword evidence="3" id="KW-1185">Reference proteome</keyword>
<keyword evidence="1" id="KW-0732">Signal</keyword>
<evidence type="ECO:0000313" key="3">
    <source>
        <dbReference type="Proteomes" id="UP000655420"/>
    </source>
</evidence>
<evidence type="ECO:0008006" key="4">
    <source>
        <dbReference type="Google" id="ProtNLM"/>
    </source>
</evidence>
<organism evidence="2 3">
    <name type="scientific">Thermohalobaculum xanthum</name>
    <dbReference type="NCBI Taxonomy" id="2753746"/>
    <lineage>
        <taxon>Bacteria</taxon>
        <taxon>Pseudomonadati</taxon>
        <taxon>Pseudomonadota</taxon>
        <taxon>Alphaproteobacteria</taxon>
        <taxon>Rhodobacterales</taxon>
        <taxon>Paracoccaceae</taxon>
        <taxon>Thermohalobaculum</taxon>
    </lineage>
</organism>
<protein>
    <recommendedName>
        <fullName evidence="4">Transporter</fullName>
    </recommendedName>
</protein>
<gene>
    <name evidence="2" type="ORF">H0I76_17880</name>
</gene>
<dbReference type="AlphaFoldDB" id="A0A8J7SGP3"/>
<comment type="caution">
    <text evidence="2">The sequence shown here is derived from an EMBL/GenBank/DDBJ whole genome shotgun (WGS) entry which is preliminary data.</text>
</comment>
<sequence length="309" mass="32757">MRGSTILTGAALLAAMIASPAAAEGPFGLDLEGSFGEVGFTDYRPPITNPVFNETPFITTEVKPFYAYHDIPNDFPAGAGDGGNVNVVGIQARLAITDRLGFIATTDGYSWIDFKNSLPDADGWNDIAIGLKYAVVSDPANGLIVTPGLRYTIPVGNLDTAGLELNGIDGGYLNPFVSAAKLWDRTQLQGMIGAQIALGDTGTSTFLASLHGDYELFDNFFPALEMNLFVPIDGGDQIPSSAAPLDKLTGADIIDLGSANPNTILTIGGGFRYAVTENVMFGVGADVNVLQDKYDAYGWRFLTDLVIHF</sequence>
<reference evidence="2" key="1">
    <citation type="submission" date="2020-12" db="EMBL/GenBank/DDBJ databases">
        <title>Bacterial taxonomy.</title>
        <authorList>
            <person name="Pan X."/>
        </authorList>
    </citation>
    <scope>NUCLEOTIDE SEQUENCE</scope>
    <source>
        <strain evidence="2">M0105</strain>
    </source>
</reference>
<dbReference type="EMBL" id="JAEHHL010000013">
    <property type="protein sequence ID" value="MBK0401071.1"/>
    <property type="molecule type" value="Genomic_DNA"/>
</dbReference>
<dbReference type="RefSeq" id="WP_200613137.1">
    <property type="nucleotide sequence ID" value="NZ_JAEHHL010000013.1"/>
</dbReference>
<dbReference type="Proteomes" id="UP000655420">
    <property type="component" value="Unassembled WGS sequence"/>
</dbReference>
<evidence type="ECO:0000256" key="1">
    <source>
        <dbReference type="SAM" id="SignalP"/>
    </source>
</evidence>
<feature type="chain" id="PRO_5035218371" description="Transporter" evidence="1">
    <location>
        <begin position="24"/>
        <end position="309"/>
    </location>
</feature>
<name>A0A8J7SGP3_9RHOB</name>
<accession>A0A8J7SGP3</accession>
<feature type="signal peptide" evidence="1">
    <location>
        <begin position="1"/>
        <end position="23"/>
    </location>
</feature>